<evidence type="ECO:0000259" key="14">
    <source>
        <dbReference type="Pfam" id="PF08263"/>
    </source>
</evidence>
<evidence type="ECO:0000256" key="7">
    <source>
        <dbReference type="ARBA" id="ARBA00022737"/>
    </source>
</evidence>
<sequence>MATTNTFTATLLFIFFCVFFFLATPTSSSTQEQHEEELLLDFKSAINDPASALSDWSPETSPKSHFCNWTGVSCSAINTVASLELPHLNLSGDISASACLFPHLSSLNLAHNNFNSSIPSTSPSAPVCAPSTSPTTPSGHPPRPDLRPRLAPIPRSELQPTRGPDPAELGIVDRAPSSQPGANLFAGTVDPSIFANLTQLVVLDLSQNPNLGSELPEEIGSLGKLRLSELEVLDLSQNNFTGNIPLGFGFGNRKLVTLDLSQNKLSGLFPADVCFGKALVELSLHDNSFIGVIANSSLGNCSALQRFQVQNNGFGGAFPSGLWSLPDIRLVRAENNRFSGQIPELASIPPRLEQVQIDNNSFSGGIPQNLG</sequence>
<dbReference type="EMBL" id="LR862144">
    <property type="protein sequence ID" value="CAD1825352.1"/>
    <property type="molecule type" value="Genomic_DNA"/>
</dbReference>
<gene>
    <name evidence="15" type="ORF">CB5_LOCUS8563</name>
</gene>
<dbReference type="Pfam" id="PF13855">
    <property type="entry name" value="LRR_8"/>
    <property type="match status" value="1"/>
</dbReference>
<keyword evidence="8" id="KW-1133">Transmembrane helix</keyword>
<evidence type="ECO:0000256" key="6">
    <source>
        <dbReference type="ARBA" id="ARBA00022729"/>
    </source>
</evidence>
<name>A0A6V7P3E4_ANACO</name>
<organism evidence="15">
    <name type="scientific">Ananas comosus var. bracteatus</name>
    <name type="common">red pineapple</name>
    <dbReference type="NCBI Taxonomy" id="296719"/>
    <lineage>
        <taxon>Eukaryota</taxon>
        <taxon>Viridiplantae</taxon>
        <taxon>Streptophyta</taxon>
        <taxon>Embryophyta</taxon>
        <taxon>Tracheophyta</taxon>
        <taxon>Spermatophyta</taxon>
        <taxon>Magnoliopsida</taxon>
        <taxon>Liliopsida</taxon>
        <taxon>Poales</taxon>
        <taxon>Bromeliaceae</taxon>
        <taxon>Bromelioideae</taxon>
        <taxon>Ananas</taxon>
    </lineage>
</organism>
<evidence type="ECO:0000256" key="1">
    <source>
        <dbReference type="ARBA" id="ARBA00004251"/>
    </source>
</evidence>
<accession>A0A6V7P3E4</accession>
<evidence type="ECO:0000256" key="12">
    <source>
        <dbReference type="SAM" id="MobiDB-lite"/>
    </source>
</evidence>
<dbReference type="PANTHER" id="PTHR48052:SF30">
    <property type="entry name" value="PROTEIN KINASE DOMAIN-CONTAINING PROTEIN"/>
    <property type="match status" value="1"/>
</dbReference>
<feature type="chain" id="PRO_5028285866" description="Leucine-rich repeat-containing N-terminal plant-type domain-containing protein" evidence="13">
    <location>
        <begin position="29"/>
        <end position="371"/>
    </location>
</feature>
<comment type="subcellular location">
    <subcellularLocation>
        <location evidence="1">Cell membrane</location>
        <topology evidence="1">Single-pass type I membrane protein</topology>
    </subcellularLocation>
</comment>
<evidence type="ECO:0000256" key="13">
    <source>
        <dbReference type="SAM" id="SignalP"/>
    </source>
</evidence>
<dbReference type="AlphaFoldDB" id="A0A6V7P3E4"/>
<keyword evidence="4" id="KW-0433">Leucine-rich repeat</keyword>
<evidence type="ECO:0000256" key="3">
    <source>
        <dbReference type="ARBA" id="ARBA00022475"/>
    </source>
</evidence>
<keyword evidence="7" id="KW-0677">Repeat</keyword>
<evidence type="ECO:0000256" key="10">
    <source>
        <dbReference type="ARBA" id="ARBA00023170"/>
    </source>
</evidence>
<keyword evidence="11" id="KW-0325">Glycoprotein</keyword>
<dbReference type="Pfam" id="PF08263">
    <property type="entry name" value="LRRNT_2"/>
    <property type="match status" value="1"/>
</dbReference>
<evidence type="ECO:0000256" key="8">
    <source>
        <dbReference type="ARBA" id="ARBA00022989"/>
    </source>
</evidence>
<keyword evidence="9" id="KW-0472">Membrane</keyword>
<dbReference type="PANTHER" id="PTHR48052">
    <property type="entry name" value="UNNAMED PRODUCT"/>
    <property type="match status" value="1"/>
</dbReference>
<dbReference type="Gene3D" id="3.80.10.10">
    <property type="entry name" value="Ribonuclease Inhibitor"/>
    <property type="match status" value="2"/>
</dbReference>
<protein>
    <recommendedName>
        <fullName evidence="14">Leucine-rich repeat-containing N-terminal plant-type domain-containing protein</fullName>
    </recommendedName>
</protein>
<keyword evidence="5" id="KW-0812">Transmembrane</keyword>
<comment type="similarity">
    <text evidence="2">Belongs to the RLP family.</text>
</comment>
<feature type="domain" description="Leucine-rich repeat-containing N-terminal plant-type" evidence="14">
    <location>
        <begin position="34"/>
        <end position="75"/>
    </location>
</feature>
<evidence type="ECO:0000256" key="5">
    <source>
        <dbReference type="ARBA" id="ARBA00022692"/>
    </source>
</evidence>
<keyword evidence="10" id="KW-0675">Receptor</keyword>
<evidence type="ECO:0000313" key="15">
    <source>
        <dbReference type="EMBL" id="CAD1825352.1"/>
    </source>
</evidence>
<keyword evidence="3" id="KW-1003">Cell membrane</keyword>
<evidence type="ECO:0000256" key="11">
    <source>
        <dbReference type="ARBA" id="ARBA00023180"/>
    </source>
</evidence>
<feature type="signal peptide" evidence="13">
    <location>
        <begin position="1"/>
        <end position="28"/>
    </location>
</feature>
<keyword evidence="6 13" id="KW-0732">Signal</keyword>
<proteinExistence type="inferred from homology"/>
<evidence type="ECO:0000256" key="2">
    <source>
        <dbReference type="ARBA" id="ARBA00009592"/>
    </source>
</evidence>
<dbReference type="SUPFAM" id="SSF52058">
    <property type="entry name" value="L domain-like"/>
    <property type="match status" value="1"/>
</dbReference>
<dbReference type="InterPro" id="IPR032675">
    <property type="entry name" value="LRR_dom_sf"/>
</dbReference>
<evidence type="ECO:0000256" key="4">
    <source>
        <dbReference type="ARBA" id="ARBA00022614"/>
    </source>
</evidence>
<dbReference type="Pfam" id="PF00560">
    <property type="entry name" value="LRR_1"/>
    <property type="match status" value="1"/>
</dbReference>
<dbReference type="GO" id="GO:0005886">
    <property type="term" value="C:plasma membrane"/>
    <property type="evidence" value="ECO:0007669"/>
    <property type="project" value="UniProtKB-SubCell"/>
</dbReference>
<reference evidence="15" key="1">
    <citation type="submission" date="2020-07" db="EMBL/GenBank/DDBJ databases">
        <authorList>
            <person name="Lin J."/>
        </authorList>
    </citation>
    <scope>NUCLEOTIDE SEQUENCE</scope>
</reference>
<feature type="compositionally biased region" description="Low complexity" evidence="12">
    <location>
        <begin position="120"/>
        <end position="138"/>
    </location>
</feature>
<feature type="region of interest" description="Disordered" evidence="12">
    <location>
        <begin position="120"/>
        <end position="174"/>
    </location>
</feature>
<dbReference type="InterPro" id="IPR001611">
    <property type="entry name" value="Leu-rich_rpt"/>
</dbReference>
<dbReference type="InterPro" id="IPR013210">
    <property type="entry name" value="LRR_N_plant-typ"/>
</dbReference>
<evidence type="ECO:0000256" key="9">
    <source>
        <dbReference type="ARBA" id="ARBA00023136"/>
    </source>
</evidence>